<evidence type="ECO:0000256" key="2">
    <source>
        <dbReference type="ARBA" id="ARBA00004496"/>
    </source>
</evidence>
<evidence type="ECO:0000256" key="11">
    <source>
        <dbReference type="ARBA" id="ARBA00022999"/>
    </source>
</evidence>
<dbReference type="Gene3D" id="2.30.30.40">
    <property type="entry name" value="SH3 Domains"/>
    <property type="match status" value="1"/>
</dbReference>
<dbReference type="PROSITE" id="PS50011">
    <property type="entry name" value="PROTEIN_KINASE_DOM"/>
    <property type="match status" value="1"/>
</dbReference>
<protein>
    <recommendedName>
        <fullName evidence="19">Tyrosine-protein kinase</fullName>
        <ecNumber evidence="19">2.7.10.2</ecNumber>
    </recommendedName>
</protein>
<dbReference type="FunFam" id="1.10.510.10:FF:000399">
    <property type="entry name" value="Tyrosine-protein kinase"/>
    <property type="match status" value="1"/>
</dbReference>
<feature type="domain" description="SH3" evidence="22">
    <location>
        <begin position="56"/>
        <end position="120"/>
    </location>
</feature>
<evidence type="ECO:0000259" key="22">
    <source>
        <dbReference type="PROSITE" id="PS50002"/>
    </source>
</evidence>
<dbReference type="FunFam" id="2.30.30.40:FF:000229">
    <property type="entry name" value="Tyrosine-protein kinase"/>
    <property type="match status" value="1"/>
</dbReference>
<evidence type="ECO:0000256" key="4">
    <source>
        <dbReference type="ARBA" id="ARBA00022490"/>
    </source>
</evidence>
<organism evidence="24 25">
    <name type="scientific">Denticeps clupeoides</name>
    <name type="common">denticle herring</name>
    <dbReference type="NCBI Taxonomy" id="299321"/>
    <lineage>
        <taxon>Eukaryota</taxon>
        <taxon>Metazoa</taxon>
        <taxon>Chordata</taxon>
        <taxon>Craniata</taxon>
        <taxon>Vertebrata</taxon>
        <taxon>Euteleostomi</taxon>
        <taxon>Actinopterygii</taxon>
        <taxon>Neopterygii</taxon>
        <taxon>Teleostei</taxon>
        <taxon>Clupei</taxon>
        <taxon>Clupeiformes</taxon>
        <taxon>Denticipitoidei</taxon>
        <taxon>Denticipitidae</taxon>
        <taxon>Denticeps</taxon>
    </lineage>
</organism>
<evidence type="ECO:0000256" key="15">
    <source>
        <dbReference type="ARBA" id="ARBA00051245"/>
    </source>
</evidence>
<reference evidence="24" key="3">
    <citation type="submission" date="2025-09" db="UniProtKB">
        <authorList>
            <consortium name="Ensembl"/>
        </authorList>
    </citation>
    <scope>IDENTIFICATION</scope>
</reference>
<keyword evidence="12 19" id="KW-0829">Tyrosine-protein kinase</keyword>
<reference evidence="24" key="2">
    <citation type="submission" date="2025-08" db="UniProtKB">
        <authorList>
            <consortium name="Ensembl"/>
        </authorList>
    </citation>
    <scope>IDENTIFICATION</scope>
</reference>
<dbReference type="RefSeq" id="XP_028849490.1">
    <property type="nucleotide sequence ID" value="XM_028993657.1"/>
</dbReference>
<comment type="catalytic activity">
    <reaction evidence="15 19">
        <text>L-tyrosyl-[protein] + ATP = O-phospho-L-tyrosyl-[protein] + ADP + H(+)</text>
        <dbReference type="Rhea" id="RHEA:10596"/>
        <dbReference type="Rhea" id="RHEA-COMP:10136"/>
        <dbReference type="Rhea" id="RHEA-COMP:20101"/>
        <dbReference type="ChEBI" id="CHEBI:15378"/>
        <dbReference type="ChEBI" id="CHEBI:30616"/>
        <dbReference type="ChEBI" id="CHEBI:46858"/>
        <dbReference type="ChEBI" id="CHEBI:61978"/>
        <dbReference type="ChEBI" id="CHEBI:456216"/>
        <dbReference type="EC" id="2.7.10.2"/>
    </reaction>
</comment>
<keyword evidence="25" id="KW-1185">Reference proteome</keyword>
<feature type="binding site" evidence="18">
    <location>
        <position position="270"/>
    </location>
    <ligand>
        <name>ATP</name>
        <dbReference type="ChEBI" id="CHEBI:30616"/>
    </ligand>
</feature>
<keyword evidence="8 18" id="KW-0547">Nucleotide-binding</keyword>
<proteinExistence type="inferred from homology"/>
<evidence type="ECO:0000256" key="10">
    <source>
        <dbReference type="ARBA" id="ARBA00022840"/>
    </source>
</evidence>
<dbReference type="EC" id="2.7.10.2" evidence="19"/>
<evidence type="ECO:0000256" key="9">
    <source>
        <dbReference type="ARBA" id="ARBA00022777"/>
    </source>
</evidence>
<dbReference type="FunFam" id="3.30.200.20:FF:000053">
    <property type="entry name" value="Tyrosine-protein kinase"/>
    <property type="match status" value="1"/>
</dbReference>
<keyword evidence="11 16" id="KW-0727">SH2 domain</keyword>
<dbReference type="GO" id="GO:0001726">
    <property type="term" value="C:ruffle"/>
    <property type="evidence" value="ECO:0007669"/>
    <property type="project" value="UniProtKB-SubCell"/>
</dbReference>
<evidence type="ECO:0000256" key="19">
    <source>
        <dbReference type="RuleBase" id="RU362096"/>
    </source>
</evidence>
<evidence type="ECO:0000256" key="14">
    <source>
        <dbReference type="ARBA" id="ARBA00023288"/>
    </source>
</evidence>
<dbReference type="GO" id="GO:0005737">
    <property type="term" value="C:cytoplasm"/>
    <property type="evidence" value="ECO:0007669"/>
    <property type="project" value="UniProtKB-SubCell"/>
</dbReference>
<dbReference type="Proteomes" id="UP000694580">
    <property type="component" value="Chromosome 10"/>
</dbReference>
<reference evidence="24 25" key="1">
    <citation type="submission" date="2020-06" db="EMBL/GenBank/DDBJ databases">
        <authorList>
            <consortium name="Wellcome Sanger Institute Data Sharing"/>
        </authorList>
    </citation>
    <scope>NUCLEOTIDE SEQUENCE [LARGE SCALE GENOMIC DNA]</scope>
</reference>
<dbReference type="PANTHER" id="PTHR24418">
    <property type="entry name" value="TYROSINE-PROTEIN KINASE"/>
    <property type="match status" value="1"/>
</dbReference>
<dbReference type="GO" id="GO:0004715">
    <property type="term" value="F:non-membrane spanning protein tyrosine kinase activity"/>
    <property type="evidence" value="ECO:0007669"/>
    <property type="project" value="UniProtKB-EC"/>
</dbReference>
<dbReference type="GeneID" id="114798182"/>
<accession>A0AAY4D2E5</accession>
<dbReference type="GeneTree" id="ENSGT00940000161218"/>
<dbReference type="GO" id="GO:0005524">
    <property type="term" value="F:ATP binding"/>
    <property type="evidence" value="ECO:0007669"/>
    <property type="project" value="UniProtKB-UniRule"/>
</dbReference>
<evidence type="ECO:0000259" key="23">
    <source>
        <dbReference type="PROSITE" id="PS50011"/>
    </source>
</evidence>
<evidence type="ECO:0000256" key="8">
    <source>
        <dbReference type="ARBA" id="ARBA00022741"/>
    </source>
</evidence>
<name>A0AAY4D2E5_9TELE</name>
<dbReference type="SUPFAM" id="SSF55550">
    <property type="entry name" value="SH2 domain"/>
    <property type="match status" value="1"/>
</dbReference>
<keyword evidence="5" id="KW-0597">Phosphoprotein</keyword>
<keyword evidence="6 19" id="KW-0808">Transferase</keyword>
<evidence type="ECO:0000259" key="21">
    <source>
        <dbReference type="PROSITE" id="PS50001"/>
    </source>
</evidence>
<dbReference type="InterPro" id="IPR001245">
    <property type="entry name" value="Ser-Thr/Tyr_kinase_cat_dom"/>
</dbReference>
<dbReference type="SUPFAM" id="SSF50044">
    <property type="entry name" value="SH3-domain"/>
    <property type="match status" value="1"/>
</dbReference>
<evidence type="ECO:0000256" key="6">
    <source>
        <dbReference type="ARBA" id="ARBA00022679"/>
    </source>
</evidence>
<comment type="subcellular location">
    <subcellularLocation>
        <location evidence="1">Cell projection</location>
        <location evidence="1">Ruffle</location>
    </subcellularLocation>
    <subcellularLocation>
        <location evidence="2">Cytoplasm</location>
    </subcellularLocation>
</comment>
<dbReference type="PRINTS" id="PR00401">
    <property type="entry name" value="SH2DOMAIN"/>
</dbReference>
<keyword evidence="9 19" id="KW-0418">Kinase</keyword>
<feature type="domain" description="Protein kinase" evidence="23">
    <location>
        <begin position="242"/>
        <end position="492"/>
    </location>
</feature>
<evidence type="ECO:0000256" key="17">
    <source>
        <dbReference type="PROSITE-ProRule" id="PRU00192"/>
    </source>
</evidence>
<dbReference type="Ensembl" id="ENSDCDT00010049020.1">
    <property type="protein sequence ID" value="ENSDCDP00010039249.1"/>
    <property type="gene ID" value="ENSDCDG00010025313.1"/>
</dbReference>
<dbReference type="InterPro" id="IPR050198">
    <property type="entry name" value="Non-receptor_tyrosine_kinases"/>
</dbReference>
<evidence type="ECO:0000313" key="25">
    <source>
        <dbReference type="Proteomes" id="UP000694580"/>
    </source>
</evidence>
<evidence type="ECO:0000256" key="7">
    <source>
        <dbReference type="ARBA" id="ARBA00022707"/>
    </source>
</evidence>
<keyword evidence="20" id="KW-1133">Transmembrane helix</keyword>
<dbReference type="SMART" id="SM00326">
    <property type="entry name" value="SH3"/>
    <property type="match status" value="1"/>
</dbReference>
<keyword evidence="10 18" id="KW-0067">ATP-binding</keyword>
<dbReference type="SUPFAM" id="SSF56112">
    <property type="entry name" value="Protein kinase-like (PK-like)"/>
    <property type="match status" value="1"/>
</dbReference>
<evidence type="ECO:0000256" key="1">
    <source>
        <dbReference type="ARBA" id="ARBA00004466"/>
    </source>
</evidence>
<dbReference type="InterPro" id="IPR020635">
    <property type="entry name" value="Tyr_kinase_cat_dom"/>
</dbReference>
<dbReference type="InterPro" id="IPR011009">
    <property type="entry name" value="Kinase-like_dom_sf"/>
</dbReference>
<dbReference type="SMART" id="SM00252">
    <property type="entry name" value="SH2"/>
    <property type="match status" value="1"/>
</dbReference>
<keyword evidence="7" id="KW-0519">Myristate</keyword>
<gene>
    <name evidence="24" type="primary">ptk6b</name>
</gene>
<evidence type="ECO:0000256" key="12">
    <source>
        <dbReference type="ARBA" id="ARBA00023137"/>
    </source>
</evidence>
<keyword evidence="20" id="KW-0472">Membrane</keyword>
<evidence type="ECO:0000256" key="20">
    <source>
        <dbReference type="SAM" id="Phobius"/>
    </source>
</evidence>
<evidence type="ECO:0000313" key="24">
    <source>
        <dbReference type="Ensembl" id="ENSDCDP00010039249.1"/>
    </source>
</evidence>
<evidence type="ECO:0000256" key="5">
    <source>
        <dbReference type="ARBA" id="ARBA00022553"/>
    </source>
</evidence>
<keyword evidence="14" id="KW-0449">Lipoprotein</keyword>
<keyword evidence="13" id="KW-0966">Cell projection</keyword>
<dbReference type="GO" id="GO:0005634">
    <property type="term" value="C:nucleus"/>
    <property type="evidence" value="ECO:0007669"/>
    <property type="project" value="UniProtKB-ARBA"/>
</dbReference>
<feature type="domain" description="SH2" evidence="21">
    <location>
        <begin position="126"/>
        <end position="217"/>
    </location>
</feature>
<dbReference type="Gene3D" id="3.30.505.10">
    <property type="entry name" value="SH2 domain"/>
    <property type="match status" value="1"/>
</dbReference>
<dbReference type="InterPro" id="IPR036028">
    <property type="entry name" value="SH3-like_dom_sf"/>
</dbReference>
<evidence type="ECO:0000256" key="16">
    <source>
        <dbReference type="PROSITE-ProRule" id="PRU00191"/>
    </source>
</evidence>
<dbReference type="Pfam" id="PF14604">
    <property type="entry name" value="SH3_9"/>
    <property type="match status" value="1"/>
</dbReference>
<dbReference type="InterPro" id="IPR001452">
    <property type="entry name" value="SH3_domain"/>
</dbReference>
<dbReference type="InterPro" id="IPR036860">
    <property type="entry name" value="SH2_dom_sf"/>
</dbReference>
<keyword evidence="20" id="KW-0812">Transmembrane</keyword>
<dbReference type="SMART" id="SM00219">
    <property type="entry name" value="TyrKc"/>
    <property type="match status" value="1"/>
</dbReference>
<dbReference type="PROSITE" id="PS50002">
    <property type="entry name" value="SH3"/>
    <property type="match status" value="1"/>
</dbReference>
<dbReference type="AlphaFoldDB" id="A0AAY4D2E5"/>
<keyword evidence="3 17" id="KW-0728">SH3 domain</keyword>
<comment type="similarity">
    <text evidence="19">Belongs to the protein kinase superfamily. Tyr protein kinase family.</text>
</comment>
<dbReference type="InterPro" id="IPR000719">
    <property type="entry name" value="Prot_kinase_dom"/>
</dbReference>
<evidence type="ECO:0000256" key="3">
    <source>
        <dbReference type="ARBA" id="ARBA00022443"/>
    </source>
</evidence>
<keyword evidence="4" id="KW-0963">Cytoplasm</keyword>
<dbReference type="PROSITE" id="PS00107">
    <property type="entry name" value="PROTEIN_KINASE_ATP"/>
    <property type="match status" value="1"/>
</dbReference>
<evidence type="ECO:0000256" key="13">
    <source>
        <dbReference type="ARBA" id="ARBA00023273"/>
    </source>
</evidence>
<feature type="transmembrane region" description="Helical" evidence="20">
    <location>
        <begin position="298"/>
        <end position="319"/>
    </location>
</feature>
<dbReference type="PRINTS" id="PR00109">
    <property type="entry name" value="TYRKINASE"/>
</dbReference>
<evidence type="ECO:0000256" key="18">
    <source>
        <dbReference type="PROSITE-ProRule" id="PRU10141"/>
    </source>
</evidence>
<sequence length="501" mass="56939">MGESERKTCCGCCSSLWPRIFGGADECKKAEGERTDGSDDCVARYAPHALPAVGGTEAGIYRALWPFEARVEDELSFQAGDLFKVTSRTGEWWTALKIDHAGRTLATGIVPCNYLAGGEPVDSQPWFFGKMNRIEALSHLLSPENGDGAFLVRLSETSKVGHVLSVKVENRAKHFQINQLDEQFCVERNKCFPSLLELVKYYQTHRLASVERLGESCIRVKPQPKDLSHSTVDEWELPKDEFTLEEQLGSGYFADVYRGMWRNRIKVAIKILKNFESLNQQAFQKEVHILKKLRHRHLISLFAICTSSMPYFIITEFMMKGNLLDFLRGEEGSKLDRMSLIDMASQVADGMSYLESTNSIHRDLAARNILVGENYLCKVADFGLARIIKEPFYVSEDKKIPYKWSAPEAISHGCFSNKSDVWSFGILLYEIFTYGGIPYPGFSTSEVYGQVIKGYRMPAPPHCPPYIYDVMMSCWRIKPADRPEFSDLKPDLENINRYELE</sequence>
<dbReference type="Gene3D" id="3.30.200.20">
    <property type="entry name" value="Phosphorylase Kinase, domain 1"/>
    <property type="match status" value="1"/>
</dbReference>
<dbReference type="Gene3D" id="1.10.510.10">
    <property type="entry name" value="Transferase(Phosphotransferase) domain 1"/>
    <property type="match status" value="1"/>
</dbReference>
<dbReference type="PROSITE" id="PS50001">
    <property type="entry name" value="SH2"/>
    <property type="match status" value="1"/>
</dbReference>
<dbReference type="Pfam" id="PF07714">
    <property type="entry name" value="PK_Tyr_Ser-Thr"/>
    <property type="match status" value="1"/>
</dbReference>
<dbReference type="Pfam" id="PF00017">
    <property type="entry name" value="SH2"/>
    <property type="match status" value="1"/>
</dbReference>
<dbReference type="InterPro" id="IPR000980">
    <property type="entry name" value="SH2"/>
</dbReference>
<dbReference type="InterPro" id="IPR017441">
    <property type="entry name" value="Protein_kinase_ATP_BS"/>
</dbReference>